<dbReference type="Proteomes" id="UP001595793">
    <property type="component" value="Unassembled WGS sequence"/>
</dbReference>
<evidence type="ECO:0000256" key="2">
    <source>
        <dbReference type="ARBA" id="ARBA00022448"/>
    </source>
</evidence>
<dbReference type="InterPro" id="IPR027417">
    <property type="entry name" value="P-loop_NTPase"/>
</dbReference>
<proteinExistence type="inferred from homology"/>
<evidence type="ECO:0000259" key="5">
    <source>
        <dbReference type="PROSITE" id="PS50893"/>
    </source>
</evidence>
<keyword evidence="4 6" id="KW-0067">ATP-binding</keyword>
<dbReference type="PROSITE" id="PS50893">
    <property type="entry name" value="ABC_TRANSPORTER_2"/>
    <property type="match status" value="1"/>
</dbReference>
<gene>
    <name evidence="6" type="ORF">ACFOS1_00065</name>
</gene>
<dbReference type="PANTHER" id="PTHR43335">
    <property type="entry name" value="ABC TRANSPORTER, ATP-BINDING PROTEIN"/>
    <property type="match status" value="1"/>
</dbReference>
<dbReference type="GO" id="GO:0005524">
    <property type="term" value="F:ATP binding"/>
    <property type="evidence" value="ECO:0007669"/>
    <property type="project" value="UniProtKB-KW"/>
</dbReference>
<dbReference type="SMART" id="SM00382">
    <property type="entry name" value="AAA"/>
    <property type="match status" value="1"/>
</dbReference>
<reference evidence="7" key="1">
    <citation type="journal article" date="2019" name="Int. J. Syst. Evol. Microbiol.">
        <title>The Global Catalogue of Microorganisms (GCM) 10K type strain sequencing project: providing services to taxonomists for standard genome sequencing and annotation.</title>
        <authorList>
            <consortium name="The Broad Institute Genomics Platform"/>
            <consortium name="The Broad Institute Genome Sequencing Center for Infectious Disease"/>
            <person name="Wu L."/>
            <person name="Ma J."/>
        </authorList>
    </citation>
    <scope>NUCLEOTIDE SEQUENCE [LARGE SCALE GENOMIC DNA]</scope>
    <source>
        <strain evidence="7">CECT 9128</strain>
    </source>
</reference>
<keyword evidence="2" id="KW-0813">Transport</keyword>
<dbReference type="InterPro" id="IPR003439">
    <property type="entry name" value="ABC_transporter-like_ATP-bd"/>
</dbReference>
<dbReference type="PANTHER" id="PTHR43335:SF8">
    <property type="entry name" value="ABC TRANSPORTER, ATP-BINDING PROTEIN"/>
    <property type="match status" value="1"/>
</dbReference>
<evidence type="ECO:0000256" key="3">
    <source>
        <dbReference type="ARBA" id="ARBA00022741"/>
    </source>
</evidence>
<keyword evidence="3" id="KW-0547">Nucleotide-binding</keyword>
<evidence type="ECO:0000313" key="7">
    <source>
        <dbReference type="Proteomes" id="UP001595793"/>
    </source>
</evidence>
<dbReference type="SUPFAM" id="SSF52540">
    <property type="entry name" value="P-loop containing nucleoside triphosphate hydrolases"/>
    <property type="match status" value="1"/>
</dbReference>
<evidence type="ECO:0000313" key="6">
    <source>
        <dbReference type="EMBL" id="MFC4025788.1"/>
    </source>
</evidence>
<organism evidence="6 7">
    <name type="scientific">Zunongwangia endophytica</name>
    <dbReference type="NCBI Taxonomy" id="1808945"/>
    <lineage>
        <taxon>Bacteria</taxon>
        <taxon>Pseudomonadati</taxon>
        <taxon>Bacteroidota</taxon>
        <taxon>Flavobacteriia</taxon>
        <taxon>Flavobacteriales</taxon>
        <taxon>Flavobacteriaceae</taxon>
        <taxon>Zunongwangia</taxon>
    </lineage>
</organism>
<accession>A0ABV8H0W6</accession>
<evidence type="ECO:0000256" key="1">
    <source>
        <dbReference type="ARBA" id="ARBA00005417"/>
    </source>
</evidence>
<protein>
    <submittedName>
        <fullName evidence="6">ABC transporter ATP-binding protein</fullName>
    </submittedName>
</protein>
<dbReference type="EMBL" id="JBHSAS010000001">
    <property type="protein sequence ID" value="MFC4025788.1"/>
    <property type="molecule type" value="Genomic_DNA"/>
</dbReference>
<sequence>MILEVTNLTKRYKSGNAVDNISIQLKSGGIYGLLGKNGAGKTTLFKLLTNLITPDEGSLKINSAKLKPIGAIIENPGLYGYLNAYENLKIFAEIQNAPRNNVSLQEYLKNVGLPLDRKDAVRNFSMGMKQRLAIAIALLNDPEIIILDEPFSGLDPTGVSSLIQLIKSLAANNKAVLISSHLMNELQNCCNYLYVIDNGKIVNQGDTNILFENCVSKYVIKGDGIEKAENLLPNLISSEKNRITIACATSEISEVLQKLLENGFLIASCTPQVTLDELLNPIRNVV</sequence>
<dbReference type="InterPro" id="IPR003593">
    <property type="entry name" value="AAA+_ATPase"/>
</dbReference>
<dbReference type="Pfam" id="PF00005">
    <property type="entry name" value="ABC_tran"/>
    <property type="match status" value="1"/>
</dbReference>
<dbReference type="RefSeq" id="WP_290232272.1">
    <property type="nucleotide sequence ID" value="NZ_JAUFPZ010000002.1"/>
</dbReference>
<dbReference type="Gene3D" id="3.40.50.300">
    <property type="entry name" value="P-loop containing nucleotide triphosphate hydrolases"/>
    <property type="match status" value="1"/>
</dbReference>
<feature type="domain" description="ABC transporter" evidence="5">
    <location>
        <begin position="3"/>
        <end position="223"/>
    </location>
</feature>
<evidence type="ECO:0000256" key="4">
    <source>
        <dbReference type="ARBA" id="ARBA00022840"/>
    </source>
</evidence>
<keyword evidence="7" id="KW-1185">Reference proteome</keyword>
<name>A0ABV8H0W6_9FLAO</name>
<comment type="similarity">
    <text evidence="1">Belongs to the ABC transporter superfamily.</text>
</comment>
<comment type="caution">
    <text evidence="6">The sequence shown here is derived from an EMBL/GenBank/DDBJ whole genome shotgun (WGS) entry which is preliminary data.</text>
</comment>